<feature type="domain" description="FAM91 N-terminal" evidence="3">
    <location>
        <begin position="2"/>
        <end position="251"/>
    </location>
</feature>
<evidence type="ECO:0000313" key="5">
    <source>
        <dbReference type="EMBL" id="ADY42354.1"/>
    </source>
</evidence>
<evidence type="ECO:0000259" key="4">
    <source>
        <dbReference type="Pfam" id="PF14648"/>
    </source>
</evidence>
<feature type="compositionally biased region" description="Polar residues" evidence="2">
    <location>
        <begin position="606"/>
        <end position="618"/>
    </location>
</feature>
<dbReference type="PANTHER" id="PTHR28441:SF2">
    <property type="entry name" value="PROTEIN FAM91A1"/>
    <property type="match status" value="1"/>
</dbReference>
<sequence length="737" mass="82756">MYYDIVLKYSETHLMLYPYHLSDIVVRELRVTPFNYYINIMMGLMNAEKSYDALPNFAAADAMRLLGIGRNQYIELMNQNRCNRKLFRRNRSLRELLPAKPVTVLIEPWWLLCPGSILESDVKLLSKDEKDVLDLLLDEGPQLAGTLDASLVQCLYNRGLTYLDVPVKDDDFIFVPTLDGFVMNRVMGDYFENLLYQIFVAIDEQTTVKELSEMLDIDLQLVKNAVSVFCRLGFAKKRVTGLENAVLHSTWGTHTVVADLESPMTTITTELADLPTSFASPGGVDDEDEKEFNSADSILSPTDPIASCTISAPPLATPTPIGQSEGVKRIAFLFDSTLTAFLMMGNLSASLKNHAVTLFEVGKLSDEALDNFVDELQNVKQFVEGEAQRYSEHAQALLVTIRALRERSELDLIRGESLLSLDHATRLRLISKTYRLLVSMAPLCAEACPLSTPSVPHFGPAVAEVCSSWFRLYLYTILGEGPVSMYIPKGTRLCSLPRVFWASSRLLLTTTAHEPVIVSIDCCLSTLNDTLQTHAVFLQEYSSVVDDSEVVNVPFPYEEEVDDVEDCFASHPSVKRLREKLSLDAFCGYIVLLKKRYKESKDVDPSAQSTAMGNNNLVSKDPRKVSSRRTSLLPDESQSDFVILDCVFGIPLFDIDLNKTICRRIKDVALFDSKNTDNVSFANHDLTESLREMIDRYQLPIDDEPMFVREGGSRYRPPTQSLLFDGSRVSIVPEMCS</sequence>
<proteinExistence type="evidence at transcript level"/>
<comment type="similarity">
    <text evidence="1">Belongs to the FAM91 family.</text>
</comment>
<dbReference type="InterPro" id="IPR028091">
    <property type="entry name" value="FAM91_N_dom"/>
</dbReference>
<evidence type="ECO:0000256" key="1">
    <source>
        <dbReference type="ARBA" id="ARBA00010319"/>
    </source>
</evidence>
<dbReference type="Pfam" id="PF14647">
    <property type="entry name" value="FAM91_N"/>
    <property type="match status" value="1"/>
</dbReference>
<evidence type="ECO:0000259" key="3">
    <source>
        <dbReference type="Pfam" id="PF14647"/>
    </source>
</evidence>
<reference evidence="5" key="1">
    <citation type="journal article" date="2011" name="Genome Res.">
        <title>Deep small RNA sequencing from the nematode Ascaris reveals conservation, functional diversification, and novel developmental profiles.</title>
        <authorList>
            <person name="Wang J."/>
            <person name="Czech B."/>
            <person name="Crunk A."/>
            <person name="Wallace A."/>
            <person name="Mitreva M."/>
            <person name="Hannon G.J."/>
            <person name="Davis R.E."/>
        </authorList>
    </citation>
    <scope>NUCLEOTIDE SEQUENCE</scope>
</reference>
<name>F1KWV0_ASCSU</name>
<accession>F1KWV0</accession>
<feature type="domain" description="FAM91 C-terminal" evidence="4">
    <location>
        <begin position="328"/>
        <end position="704"/>
    </location>
</feature>
<dbReference type="AlphaFoldDB" id="F1KWV0"/>
<dbReference type="InterPro" id="IPR028097">
    <property type="entry name" value="FAM91_C_dom"/>
</dbReference>
<evidence type="ECO:0000256" key="2">
    <source>
        <dbReference type="SAM" id="MobiDB-lite"/>
    </source>
</evidence>
<dbReference type="InterPro" id="IPR039199">
    <property type="entry name" value="FAM91"/>
</dbReference>
<feature type="region of interest" description="Disordered" evidence="2">
    <location>
        <begin position="603"/>
        <end position="630"/>
    </location>
</feature>
<dbReference type="EMBL" id="JI167220">
    <property type="protein sequence ID" value="ADY42354.1"/>
    <property type="molecule type" value="mRNA"/>
</dbReference>
<dbReference type="Pfam" id="PF14648">
    <property type="entry name" value="FAM91_C"/>
    <property type="match status" value="1"/>
</dbReference>
<protein>
    <submittedName>
        <fullName evidence="5">Protein FAM91A1</fullName>
    </submittedName>
</protein>
<dbReference type="PANTHER" id="PTHR28441">
    <property type="entry name" value="PROTEIN FAM91A1"/>
    <property type="match status" value="1"/>
</dbReference>
<organism evidence="5">
    <name type="scientific">Ascaris suum</name>
    <name type="common">Pig roundworm</name>
    <name type="synonym">Ascaris lumbricoides</name>
    <dbReference type="NCBI Taxonomy" id="6253"/>
    <lineage>
        <taxon>Eukaryota</taxon>
        <taxon>Metazoa</taxon>
        <taxon>Ecdysozoa</taxon>
        <taxon>Nematoda</taxon>
        <taxon>Chromadorea</taxon>
        <taxon>Rhabditida</taxon>
        <taxon>Spirurina</taxon>
        <taxon>Ascaridomorpha</taxon>
        <taxon>Ascaridoidea</taxon>
        <taxon>Ascarididae</taxon>
        <taxon>Ascaris</taxon>
    </lineage>
</organism>